<feature type="region of interest" description="Disordered" evidence="1">
    <location>
        <begin position="205"/>
        <end position="312"/>
    </location>
</feature>
<evidence type="ECO:0000313" key="3">
    <source>
        <dbReference type="Proteomes" id="UP000193067"/>
    </source>
</evidence>
<evidence type="ECO:0000313" key="2">
    <source>
        <dbReference type="EMBL" id="OSD03564.1"/>
    </source>
</evidence>
<feature type="compositionally biased region" description="Polar residues" evidence="1">
    <location>
        <begin position="238"/>
        <end position="256"/>
    </location>
</feature>
<proteinExistence type="predicted"/>
<evidence type="ECO:0000256" key="1">
    <source>
        <dbReference type="SAM" id="MobiDB-lite"/>
    </source>
</evidence>
<accession>A0A1Y2ISG4</accession>
<gene>
    <name evidence="2" type="ORF">PYCCODRAFT_1434465</name>
</gene>
<feature type="compositionally biased region" description="Basic and acidic residues" evidence="1">
    <location>
        <begin position="205"/>
        <end position="217"/>
    </location>
</feature>
<keyword evidence="3" id="KW-1185">Reference proteome</keyword>
<sequence>MTKAKSPVLSEHFKNPDHFVPVKGRGGRVYCRICTPPDRAQGQPMTIAAAIRHERENTKHDLKIREAALWDWGYQPQPDWITPAVTQGESAWEHDPCTSERIKAFVMFWQEGIAAAERKQPIPTMDSFISRYDKAYEEENWGLKYEEWDDEEYEEWPVEERDGIPGYWYTGGSFDPLDDGLDDPTWMQPYVPSHTSESIARRAIEEKWWPDDPDSREGWGSVVDEPMPWSTGPHASGVQYSQPSDVTPQESSEKTPSQQQSRRRRRHRGRGRGRGRGQQQKGSRGNLEKSGHVPDSSTRRVNAHRDRRAKAY</sequence>
<dbReference type="AlphaFoldDB" id="A0A1Y2ISG4"/>
<reference evidence="2 3" key="1">
    <citation type="journal article" date="2015" name="Biotechnol. Biofuels">
        <title>Enhanced degradation of softwood versus hardwood by the white-rot fungus Pycnoporus coccineus.</title>
        <authorList>
            <person name="Couturier M."/>
            <person name="Navarro D."/>
            <person name="Chevret D."/>
            <person name="Henrissat B."/>
            <person name="Piumi F."/>
            <person name="Ruiz-Duenas F.J."/>
            <person name="Martinez A.T."/>
            <person name="Grigoriev I.V."/>
            <person name="Riley R."/>
            <person name="Lipzen A."/>
            <person name="Berrin J.G."/>
            <person name="Master E.R."/>
            <person name="Rosso M.N."/>
        </authorList>
    </citation>
    <scope>NUCLEOTIDE SEQUENCE [LARGE SCALE GENOMIC DNA]</scope>
    <source>
        <strain evidence="2 3">BRFM310</strain>
    </source>
</reference>
<feature type="compositionally biased region" description="Basic residues" evidence="1">
    <location>
        <begin position="301"/>
        <end position="312"/>
    </location>
</feature>
<protein>
    <submittedName>
        <fullName evidence="2">Uncharacterized protein</fullName>
    </submittedName>
</protein>
<dbReference type="Proteomes" id="UP000193067">
    <property type="component" value="Unassembled WGS sequence"/>
</dbReference>
<dbReference type="OrthoDB" id="10251155at2759"/>
<feature type="compositionally biased region" description="Basic residues" evidence="1">
    <location>
        <begin position="261"/>
        <end position="275"/>
    </location>
</feature>
<dbReference type="EMBL" id="KZ084100">
    <property type="protein sequence ID" value="OSD03564.1"/>
    <property type="molecule type" value="Genomic_DNA"/>
</dbReference>
<organism evidence="2 3">
    <name type="scientific">Trametes coccinea (strain BRFM310)</name>
    <name type="common">Pycnoporus coccineus</name>
    <dbReference type="NCBI Taxonomy" id="1353009"/>
    <lineage>
        <taxon>Eukaryota</taxon>
        <taxon>Fungi</taxon>
        <taxon>Dikarya</taxon>
        <taxon>Basidiomycota</taxon>
        <taxon>Agaricomycotina</taxon>
        <taxon>Agaricomycetes</taxon>
        <taxon>Polyporales</taxon>
        <taxon>Polyporaceae</taxon>
        <taxon>Trametes</taxon>
    </lineage>
</organism>
<name>A0A1Y2ISG4_TRAC3</name>
<dbReference type="STRING" id="1353009.A0A1Y2ISG4"/>